<accession>A0A809YJJ6</accession>
<dbReference type="RefSeq" id="WP_060911903.1">
    <property type="nucleotide sequence ID" value="NZ_AP022641.1"/>
</dbReference>
<proteinExistence type="predicted"/>
<gene>
    <name evidence="1" type="ORF">XF3B_46340</name>
</gene>
<organism evidence="1">
    <name type="scientific">Bradyrhizobium diazoefficiens</name>
    <dbReference type="NCBI Taxonomy" id="1355477"/>
    <lineage>
        <taxon>Bacteria</taxon>
        <taxon>Pseudomonadati</taxon>
        <taxon>Pseudomonadota</taxon>
        <taxon>Alphaproteobacteria</taxon>
        <taxon>Hyphomicrobiales</taxon>
        <taxon>Nitrobacteraceae</taxon>
        <taxon>Bradyrhizobium</taxon>
    </lineage>
</organism>
<sequence length="149" mass="15490">MSGPALRPSQRVGIVGFISPVSQAAGTVTSGWMDATTFHNFLVALKTGVLGAAATVDAKLQQATDNAGTGAKDVTGKAITQLVKASNDNNQVTIDLKQEDLDFNNGFKWFRVSVTVGAAASLVDATVLGFDPRYGFGTDNDLVSVVQNA</sequence>
<dbReference type="EMBL" id="AP023093">
    <property type="protein sequence ID" value="BCE39603.1"/>
    <property type="molecule type" value="Genomic_DNA"/>
</dbReference>
<protein>
    <submittedName>
        <fullName evidence="1">Uncharacterized protein</fullName>
    </submittedName>
</protein>
<dbReference type="AlphaFoldDB" id="A0A809YJJ6"/>
<reference evidence="1" key="1">
    <citation type="submission" date="2020-05" db="EMBL/GenBank/DDBJ databases">
        <title>Complete genome sequence of Bradyrhizobium diazoefficiens XF3 isolated from soybean nodule.</title>
        <authorList>
            <person name="Noda R."/>
            <person name="Kakizaki K."/>
            <person name="Minamisawa K."/>
        </authorList>
    </citation>
    <scope>NUCLEOTIDE SEQUENCE</scope>
    <source>
        <strain evidence="1">XF3</strain>
    </source>
</reference>
<evidence type="ECO:0000313" key="1">
    <source>
        <dbReference type="EMBL" id="BCE39603.1"/>
    </source>
</evidence>
<name>A0A809YJJ6_9BRAD</name>